<evidence type="ECO:0000256" key="10">
    <source>
        <dbReference type="ARBA" id="ARBA00023136"/>
    </source>
</evidence>
<evidence type="ECO:0000256" key="14">
    <source>
        <dbReference type="SAM" id="Phobius"/>
    </source>
</evidence>
<reference evidence="17" key="1">
    <citation type="submission" date="2024-02" db="UniProtKB">
        <authorList>
            <consortium name="WormBaseParasite"/>
        </authorList>
    </citation>
    <scope>IDENTIFICATION</scope>
</reference>
<dbReference type="PRINTS" id="PR01333">
    <property type="entry name" value="2POREKCHANEL"/>
</dbReference>
<evidence type="ECO:0000256" key="3">
    <source>
        <dbReference type="ARBA" id="ARBA00022448"/>
    </source>
</evidence>
<protein>
    <recommendedName>
        <fullName evidence="12">Two pore potassium channel protein sup-9</fullName>
    </recommendedName>
</protein>
<keyword evidence="4 12" id="KW-0633">Potassium transport</keyword>
<evidence type="ECO:0000256" key="13">
    <source>
        <dbReference type="RuleBase" id="RU003857"/>
    </source>
</evidence>
<dbReference type="Proteomes" id="UP000887575">
    <property type="component" value="Unassembled WGS sequence"/>
</dbReference>
<dbReference type="Gene3D" id="1.10.287.70">
    <property type="match status" value="1"/>
</dbReference>
<feature type="transmembrane region" description="Helical" evidence="14">
    <location>
        <begin position="165"/>
        <end position="183"/>
    </location>
</feature>
<organism evidence="16 17">
    <name type="scientific">Mesorhabditis belari</name>
    <dbReference type="NCBI Taxonomy" id="2138241"/>
    <lineage>
        <taxon>Eukaryota</taxon>
        <taxon>Metazoa</taxon>
        <taxon>Ecdysozoa</taxon>
        <taxon>Nematoda</taxon>
        <taxon>Chromadorea</taxon>
        <taxon>Rhabditida</taxon>
        <taxon>Rhabditina</taxon>
        <taxon>Rhabditomorpha</taxon>
        <taxon>Rhabditoidea</taxon>
        <taxon>Rhabditidae</taxon>
        <taxon>Mesorhabditinae</taxon>
        <taxon>Mesorhabditis</taxon>
    </lineage>
</organism>
<sequence length="373" mass="42281">MQLDKKSSRALILIISTFTYLLFGAYVFDLLESKADYELRDELTYIRYLLQKKYNFTTKDFSLFETIAVKSIPHKAGYQWKFAGAFYFSTVVITTVGYGHSAPETLAGRLFCMLFALAGIPLGLVMFQSIGERVNTMIACCLHRIRSLLRSCGFQILPKITPTHLIITSLSIGSTIILIGTYVFHRNERWTLFEAYYYCVITLSTIGFGDYVPLQKEGILQKDPVYVLFTLFFVLTGLAVFSACVNLLVLRFMASNTDPVSAAAREPPKTVVFELLASRTLASRSWDPQRKTSAYSSNYRASMESSTSMKKSLSNLKTQKKIRKLDCCHCFSREEKKKKEKEKGNSIRKIPYRVRMGPIESVEHLARSASGKS</sequence>
<dbReference type="Pfam" id="PF07885">
    <property type="entry name" value="Ion_trans_2"/>
    <property type="match status" value="2"/>
</dbReference>
<keyword evidence="6 12" id="KW-0631">Potassium channel</keyword>
<dbReference type="InterPro" id="IPR003280">
    <property type="entry name" value="2pore_dom_K_chnl"/>
</dbReference>
<dbReference type="SUPFAM" id="SSF81324">
    <property type="entry name" value="Voltage-gated potassium channels"/>
    <property type="match status" value="2"/>
</dbReference>
<dbReference type="InterPro" id="IPR003092">
    <property type="entry name" value="2pore_dom_K_chnl_TASK"/>
</dbReference>
<feature type="transmembrane region" description="Helical" evidence="14">
    <location>
        <begin position="12"/>
        <end position="31"/>
    </location>
</feature>
<keyword evidence="5 13" id="KW-0812">Transmembrane</keyword>
<keyword evidence="9 12" id="KW-0406">Ion transport</keyword>
<feature type="domain" description="Potassium channel" evidence="15">
    <location>
        <begin position="176"/>
        <end position="249"/>
    </location>
</feature>
<accession>A0AAF3J882</accession>
<comment type="subcellular location">
    <subcellularLocation>
        <location evidence="1">Membrane</location>
        <topology evidence="1">Multi-pass membrane protein</topology>
    </subcellularLocation>
</comment>
<evidence type="ECO:0000256" key="1">
    <source>
        <dbReference type="ARBA" id="ARBA00004141"/>
    </source>
</evidence>
<dbReference type="PRINTS" id="PR01095">
    <property type="entry name" value="TASKCHANNEL"/>
</dbReference>
<evidence type="ECO:0000256" key="11">
    <source>
        <dbReference type="ARBA" id="ARBA00023303"/>
    </source>
</evidence>
<keyword evidence="10 12" id="KW-0472">Membrane</keyword>
<evidence type="ECO:0000259" key="15">
    <source>
        <dbReference type="Pfam" id="PF07885"/>
    </source>
</evidence>
<evidence type="ECO:0000256" key="12">
    <source>
        <dbReference type="PIRNR" id="PIRNR038061"/>
    </source>
</evidence>
<keyword evidence="11 13" id="KW-0407">Ion channel</keyword>
<evidence type="ECO:0000256" key="4">
    <source>
        <dbReference type="ARBA" id="ARBA00022538"/>
    </source>
</evidence>
<evidence type="ECO:0000256" key="7">
    <source>
        <dbReference type="ARBA" id="ARBA00022958"/>
    </source>
</evidence>
<feature type="transmembrane region" description="Helical" evidence="14">
    <location>
        <begin position="195"/>
        <end position="214"/>
    </location>
</feature>
<evidence type="ECO:0000313" key="17">
    <source>
        <dbReference type="WBParaSite" id="MBELARI_LOCUS2658"/>
    </source>
</evidence>
<dbReference type="GO" id="GO:0022841">
    <property type="term" value="F:potassium ion leak channel activity"/>
    <property type="evidence" value="ECO:0007669"/>
    <property type="project" value="TreeGrafter"/>
</dbReference>
<dbReference type="PANTHER" id="PTHR11003">
    <property type="entry name" value="POTASSIUM CHANNEL, SUBFAMILY K"/>
    <property type="match status" value="1"/>
</dbReference>
<feature type="transmembrane region" description="Helical" evidence="14">
    <location>
        <begin position="226"/>
        <end position="249"/>
    </location>
</feature>
<dbReference type="InterPro" id="IPR013099">
    <property type="entry name" value="K_chnl_dom"/>
</dbReference>
<dbReference type="PANTHER" id="PTHR11003:SF172">
    <property type="entry name" value="TWO PORE POTASSIUM CHANNEL PROTEIN SUP-9"/>
    <property type="match status" value="1"/>
</dbReference>
<evidence type="ECO:0000256" key="9">
    <source>
        <dbReference type="ARBA" id="ARBA00023065"/>
    </source>
</evidence>
<keyword evidence="8 14" id="KW-1133">Transmembrane helix</keyword>
<keyword evidence="3 12" id="KW-0813">Transport</keyword>
<evidence type="ECO:0000256" key="2">
    <source>
        <dbReference type="ARBA" id="ARBA00006666"/>
    </source>
</evidence>
<feature type="transmembrane region" description="Helical" evidence="14">
    <location>
        <begin position="80"/>
        <end position="100"/>
    </location>
</feature>
<dbReference type="AlphaFoldDB" id="A0AAF3J882"/>
<dbReference type="GO" id="GO:0030322">
    <property type="term" value="P:stabilization of membrane potential"/>
    <property type="evidence" value="ECO:0007669"/>
    <property type="project" value="TreeGrafter"/>
</dbReference>
<name>A0AAF3J882_9BILA</name>
<feature type="domain" description="Potassium channel" evidence="15">
    <location>
        <begin position="69"/>
        <end position="134"/>
    </location>
</feature>
<keyword evidence="16" id="KW-1185">Reference proteome</keyword>
<comment type="similarity">
    <text evidence="2 13">Belongs to the two pore domain potassium channel (TC 1.A.1.8) family.</text>
</comment>
<evidence type="ECO:0000256" key="6">
    <source>
        <dbReference type="ARBA" id="ARBA00022826"/>
    </source>
</evidence>
<evidence type="ECO:0000256" key="5">
    <source>
        <dbReference type="ARBA" id="ARBA00022692"/>
    </source>
</evidence>
<feature type="transmembrane region" description="Helical" evidence="14">
    <location>
        <begin position="106"/>
        <end position="127"/>
    </location>
</feature>
<dbReference type="WBParaSite" id="MBELARI_LOCUS2658">
    <property type="protein sequence ID" value="MBELARI_LOCUS2658"/>
    <property type="gene ID" value="MBELARI_LOCUS2658"/>
</dbReference>
<evidence type="ECO:0000256" key="8">
    <source>
        <dbReference type="ARBA" id="ARBA00022989"/>
    </source>
</evidence>
<dbReference type="GO" id="GO:0015271">
    <property type="term" value="F:outward rectifier potassium channel activity"/>
    <property type="evidence" value="ECO:0007669"/>
    <property type="project" value="TreeGrafter"/>
</dbReference>
<dbReference type="PIRSF" id="PIRSF038061">
    <property type="entry name" value="K_channel_subfamily_K_type"/>
    <property type="match status" value="1"/>
</dbReference>
<keyword evidence="7 12" id="KW-0630">Potassium</keyword>
<proteinExistence type="inferred from homology"/>
<dbReference type="GO" id="GO:0005886">
    <property type="term" value="C:plasma membrane"/>
    <property type="evidence" value="ECO:0007669"/>
    <property type="project" value="TreeGrafter"/>
</dbReference>
<evidence type="ECO:0000313" key="16">
    <source>
        <dbReference type="Proteomes" id="UP000887575"/>
    </source>
</evidence>